<dbReference type="Gene3D" id="3.90.190.10">
    <property type="entry name" value="Protein tyrosine phosphatase superfamily"/>
    <property type="match status" value="1"/>
</dbReference>
<dbReference type="EMBL" id="SHAG01000051">
    <property type="protein sequence ID" value="RZO75027.1"/>
    <property type="molecule type" value="Genomic_DNA"/>
</dbReference>
<sequence>AFNVRDLGGYPTQDGNITQWGRFLRSDGLHRLDAADQQLLVDYGVGLVVDLRLPMELKSSPNVFQNSTVLDYHHCSFLDEALLKYIEEQPVEDRTHLRADKGYCLWLDHCHQSVREILISLAENQDSVSLYHCSGGKDRTGLITALLLSIAGVDADLIVADYALTARFNIHSTFKPPEPDIKTWQDYEVAYCPSSLMHESLNHLQQVYGGAVPYIHHVGLTEKQISMLKKRLLESSEK</sequence>
<reference evidence="1 2" key="1">
    <citation type="submission" date="2019-02" db="EMBL/GenBank/DDBJ databases">
        <title>Prokaryotic population dynamics and viral predation in marine succession experiment using metagenomics: the confinement effect.</title>
        <authorList>
            <person name="Haro-Moreno J.M."/>
            <person name="Rodriguez-Valera F."/>
            <person name="Lopez-Perez M."/>
        </authorList>
    </citation>
    <scope>NUCLEOTIDE SEQUENCE [LARGE SCALE GENOMIC DNA]</scope>
    <source>
        <strain evidence="1">MED-G157</strain>
    </source>
</reference>
<protein>
    <submittedName>
        <fullName evidence="1">Tyrosine-protein phosphatase</fullName>
    </submittedName>
</protein>
<feature type="non-terminal residue" evidence="1">
    <location>
        <position position="1"/>
    </location>
</feature>
<comment type="caution">
    <text evidence="1">The sequence shown here is derived from an EMBL/GenBank/DDBJ whole genome shotgun (WGS) entry which is preliminary data.</text>
</comment>
<dbReference type="AlphaFoldDB" id="A0A520RXX2"/>
<dbReference type="InterPro" id="IPR029021">
    <property type="entry name" value="Prot-tyrosine_phosphatase-like"/>
</dbReference>
<evidence type="ECO:0000313" key="1">
    <source>
        <dbReference type="EMBL" id="RZO75027.1"/>
    </source>
</evidence>
<dbReference type="SUPFAM" id="SSF52799">
    <property type="entry name" value="(Phosphotyrosine protein) phosphatases II"/>
    <property type="match status" value="1"/>
</dbReference>
<dbReference type="GO" id="GO:0004721">
    <property type="term" value="F:phosphoprotein phosphatase activity"/>
    <property type="evidence" value="ECO:0007669"/>
    <property type="project" value="InterPro"/>
</dbReference>
<dbReference type="Proteomes" id="UP000316199">
    <property type="component" value="Unassembled WGS sequence"/>
</dbReference>
<name>A0A520RXX2_9GAMM</name>
<dbReference type="Pfam" id="PF13350">
    <property type="entry name" value="Y_phosphatase3"/>
    <property type="match status" value="1"/>
</dbReference>
<gene>
    <name evidence="1" type="ORF">EVA68_07965</name>
</gene>
<organism evidence="1 2">
    <name type="scientific">OM182 bacterium</name>
    <dbReference type="NCBI Taxonomy" id="2510334"/>
    <lineage>
        <taxon>Bacteria</taxon>
        <taxon>Pseudomonadati</taxon>
        <taxon>Pseudomonadota</taxon>
        <taxon>Gammaproteobacteria</taxon>
        <taxon>OMG group</taxon>
        <taxon>OM182 clade</taxon>
    </lineage>
</organism>
<proteinExistence type="predicted"/>
<evidence type="ECO:0000313" key="2">
    <source>
        <dbReference type="Proteomes" id="UP000316199"/>
    </source>
</evidence>
<accession>A0A520RXX2</accession>
<dbReference type="InterPro" id="IPR026893">
    <property type="entry name" value="Tyr/Ser_Pase_IphP-type"/>
</dbReference>